<protein>
    <recommendedName>
        <fullName evidence="4">Peptidase S11 D-alanyl-D-alanine carboxypeptidase A N-terminal domain-containing protein</fullName>
    </recommendedName>
</protein>
<evidence type="ECO:0000313" key="3">
    <source>
        <dbReference type="Proteomes" id="UP001157017"/>
    </source>
</evidence>
<gene>
    <name evidence="2" type="ORF">GCM10025868_34900</name>
</gene>
<evidence type="ECO:0000256" key="1">
    <source>
        <dbReference type="SAM" id="SignalP"/>
    </source>
</evidence>
<dbReference type="InterPro" id="IPR012338">
    <property type="entry name" value="Beta-lactam/transpept-like"/>
</dbReference>
<dbReference type="SUPFAM" id="SSF56601">
    <property type="entry name" value="beta-lactamase/transpeptidase-like"/>
    <property type="match status" value="1"/>
</dbReference>
<dbReference type="Gene3D" id="3.40.710.10">
    <property type="entry name" value="DD-peptidase/beta-lactamase superfamily"/>
    <property type="match status" value="1"/>
</dbReference>
<dbReference type="EMBL" id="BSUZ01000001">
    <property type="protein sequence ID" value="GMA88240.1"/>
    <property type="molecule type" value="Genomic_DNA"/>
</dbReference>
<dbReference type="Proteomes" id="UP001157017">
    <property type="component" value="Unassembled WGS sequence"/>
</dbReference>
<reference evidence="3" key="1">
    <citation type="journal article" date="2019" name="Int. J. Syst. Evol. Microbiol.">
        <title>The Global Catalogue of Microorganisms (GCM) 10K type strain sequencing project: providing services to taxonomists for standard genome sequencing and annotation.</title>
        <authorList>
            <consortium name="The Broad Institute Genomics Platform"/>
            <consortium name="The Broad Institute Genome Sequencing Center for Infectious Disease"/>
            <person name="Wu L."/>
            <person name="Ma J."/>
        </authorList>
    </citation>
    <scope>NUCLEOTIDE SEQUENCE [LARGE SCALE GENOMIC DNA]</scope>
    <source>
        <strain evidence="3">NBRC 108730</strain>
    </source>
</reference>
<feature type="chain" id="PRO_5047204888" description="Peptidase S11 D-alanyl-D-alanine carboxypeptidase A N-terminal domain-containing protein" evidence="1">
    <location>
        <begin position="26"/>
        <end position="148"/>
    </location>
</feature>
<evidence type="ECO:0008006" key="4">
    <source>
        <dbReference type="Google" id="ProtNLM"/>
    </source>
</evidence>
<keyword evidence="1" id="KW-0732">Signal</keyword>
<keyword evidence="3" id="KW-1185">Reference proteome</keyword>
<proteinExistence type="predicted"/>
<sequence length="148" mass="14391">MRRALAASLTGALAALLAGVAPAVAAPAVTTTPQPTTSAPAAPVVGGAALARGGVVTDLPAGVPAPPGLAAASWLVADLGTGDVLAAKGAHAQHLPASTLKSLTALTLLPQARPLDGRAGAAVGRRRRQPRRHRPGLVVHGAAACSRA</sequence>
<accession>A0ABQ6JNA5</accession>
<evidence type="ECO:0000313" key="2">
    <source>
        <dbReference type="EMBL" id="GMA88240.1"/>
    </source>
</evidence>
<feature type="signal peptide" evidence="1">
    <location>
        <begin position="1"/>
        <end position="25"/>
    </location>
</feature>
<organism evidence="2 3">
    <name type="scientific">Angustibacter aerolatus</name>
    <dbReference type="NCBI Taxonomy" id="1162965"/>
    <lineage>
        <taxon>Bacteria</taxon>
        <taxon>Bacillati</taxon>
        <taxon>Actinomycetota</taxon>
        <taxon>Actinomycetes</taxon>
        <taxon>Kineosporiales</taxon>
        <taxon>Kineosporiaceae</taxon>
    </lineage>
</organism>
<name>A0ABQ6JNA5_9ACTN</name>
<comment type="caution">
    <text evidence="2">The sequence shown here is derived from an EMBL/GenBank/DDBJ whole genome shotgun (WGS) entry which is preliminary data.</text>
</comment>